<keyword evidence="4" id="KW-1185">Reference proteome</keyword>
<feature type="compositionally biased region" description="Pro residues" evidence="1">
    <location>
        <begin position="173"/>
        <end position="194"/>
    </location>
</feature>
<organism evidence="3 4">
    <name type="scientific">Venustampulla echinocandica</name>
    <dbReference type="NCBI Taxonomy" id="2656787"/>
    <lineage>
        <taxon>Eukaryota</taxon>
        <taxon>Fungi</taxon>
        <taxon>Dikarya</taxon>
        <taxon>Ascomycota</taxon>
        <taxon>Pezizomycotina</taxon>
        <taxon>Leotiomycetes</taxon>
        <taxon>Helotiales</taxon>
        <taxon>Pleuroascaceae</taxon>
        <taxon>Venustampulla</taxon>
    </lineage>
</organism>
<keyword evidence="2" id="KW-0732">Signal</keyword>
<evidence type="ECO:0000256" key="1">
    <source>
        <dbReference type="SAM" id="MobiDB-lite"/>
    </source>
</evidence>
<dbReference type="PROSITE" id="PS51257">
    <property type="entry name" value="PROKAR_LIPOPROTEIN"/>
    <property type="match status" value="1"/>
</dbReference>
<gene>
    <name evidence="3" type="ORF">BP5553_02165</name>
</gene>
<feature type="compositionally biased region" description="Low complexity" evidence="1">
    <location>
        <begin position="133"/>
        <end position="148"/>
    </location>
</feature>
<feature type="chain" id="PRO_5016927699" evidence="2">
    <location>
        <begin position="23"/>
        <end position="310"/>
    </location>
</feature>
<feature type="compositionally biased region" description="Low complexity" evidence="1">
    <location>
        <begin position="195"/>
        <end position="221"/>
    </location>
</feature>
<accession>A0A370U330</accession>
<dbReference type="AlphaFoldDB" id="A0A370U330"/>
<feature type="compositionally biased region" description="Low complexity" evidence="1">
    <location>
        <begin position="162"/>
        <end position="172"/>
    </location>
</feature>
<protein>
    <submittedName>
        <fullName evidence="3">Uncharacterized protein</fullName>
    </submittedName>
</protein>
<dbReference type="OrthoDB" id="3565413at2759"/>
<evidence type="ECO:0000313" key="4">
    <source>
        <dbReference type="Proteomes" id="UP000254866"/>
    </source>
</evidence>
<evidence type="ECO:0000313" key="3">
    <source>
        <dbReference type="EMBL" id="RDL42186.1"/>
    </source>
</evidence>
<dbReference type="EMBL" id="NPIC01000001">
    <property type="protein sequence ID" value="RDL42186.1"/>
    <property type="molecule type" value="Genomic_DNA"/>
</dbReference>
<dbReference type="STRING" id="2656787.A0A370U330"/>
<proteinExistence type="predicted"/>
<evidence type="ECO:0000256" key="2">
    <source>
        <dbReference type="SAM" id="SignalP"/>
    </source>
</evidence>
<reference evidence="3 4" key="1">
    <citation type="journal article" date="2018" name="IMA Fungus">
        <title>IMA Genome-F 9: Draft genome sequence of Annulohypoxylon stygium, Aspergillus mulundensis, Berkeleyomyces basicola (syn. Thielaviopsis basicola), Ceratocystis smalleyi, two Cercospora beticola strains, Coleophoma cylindrospora, Fusarium fracticaudum, Phialophora cf. hyalina, and Morchella septimelata.</title>
        <authorList>
            <person name="Wingfield B.D."/>
            <person name="Bills G.F."/>
            <person name="Dong Y."/>
            <person name="Huang W."/>
            <person name="Nel W.J."/>
            <person name="Swalarsk-Parry B.S."/>
            <person name="Vaghefi N."/>
            <person name="Wilken P.M."/>
            <person name="An Z."/>
            <person name="de Beer Z.W."/>
            <person name="De Vos L."/>
            <person name="Chen L."/>
            <person name="Duong T.A."/>
            <person name="Gao Y."/>
            <person name="Hammerbacher A."/>
            <person name="Kikkert J.R."/>
            <person name="Li Y."/>
            <person name="Li H."/>
            <person name="Li K."/>
            <person name="Li Q."/>
            <person name="Liu X."/>
            <person name="Ma X."/>
            <person name="Naidoo K."/>
            <person name="Pethybridge S.J."/>
            <person name="Sun J."/>
            <person name="Steenkamp E.T."/>
            <person name="van der Nest M.A."/>
            <person name="van Wyk S."/>
            <person name="Wingfield M.J."/>
            <person name="Xiong C."/>
            <person name="Yue Q."/>
            <person name="Zhang X."/>
        </authorList>
    </citation>
    <scope>NUCLEOTIDE SEQUENCE [LARGE SCALE GENOMIC DNA]</scope>
    <source>
        <strain evidence="3 4">BP 5553</strain>
    </source>
</reference>
<dbReference type="RefSeq" id="XP_031874842.1">
    <property type="nucleotide sequence ID" value="XM_032010788.1"/>
</dbReference>
<feature type="signal peptide" evidence="2">
    <location>
        <begin position="1"/>
        <end position="22"/>
    </location>
</feature>
<feature type="compositionally biased region" description="Polar residues" evidence="1">
    <location>
        <begin position="228"/>
        <end position="245"/>
    </location>
</feature>
<dbReference type="GeneID" id="43595014"/>
<sequence length="310" mass="31644">MRLNSSNAVLFSLSCLYCLSASLPLSPPKPVFVEPLVRRAKYSVVAVDGGPGAREGGDGSSPEAVPSTIISTIVQTKTAEPTTVVKTDKVTLPPITQTDRVTVIPTPAKVTVTATGYSIINVNSAANPAEVTAPASSPSPSSASGSDSASEDAPELPATELSSTQPSSTQPSPTKPSPTKPSPTQPSPTKPSPTQPSSETISTPGSTLSTSASAAAASASAKPHDNGQWHTSYPAWSNSTGTSTALAAKAPEIPTTGASSEGVRHDETIESRALSQPIAGLLKPGYKRGTGESIVSKSKSPWNIIRSIFM</sequence>
<feature type="region of interest" description="Disordered" evidence="1">
    <location>
        <begin position="130"/>
        <end position="276"/>
    </location>
</feature>
<name>A0A370U330_9HELO</name>
<dbReference type="Proteomes" id="UP000254866">
    <property type="component" value="Unassembled WGS sequence"/>
</dbReference>
<comment type="caution">
    <text evidence="3">The sequence shown here is derived from an EMBL/GenBank/DDBJ whole genome shotgun (WGS) entry which is preliminary data.</text>
</comment>